<accession>A0A0Q3KAW2</accession>
<reference evidence="1" key="2">
    <citation type="submission" date="2017-06" db="EMBL/GenBank/DDBJ databases">
        <title>WGS assembly of Brachypodium distachyon.</title>
        <authorList>
            <consortium name="The International Brachypodium Initiative"/>
            <person name="Lucas S."/>
            <person name="Harmon-Smith M."/>
            <person name="Lail K."/>
            <person name="Tice H."/>
            <person name="Grimwood J."/>
            <person name="Bruce D."/>
            <person name="Barry K."/>
            <person name="Shu S."/>
            <person name="Lindquist E."/>
            <person name="Wang M."/>
            <person name="Pitluck S."/>
            <person name="Vogel J.P."/>
            <person name="Garvin D.F."/>
            <person name="Mockler T.C."/>
            <person name="Schmutz J."/>
            <person name="Rokhsar D."/>
            <person name="Bevan M.W."/>
        </authorList>
    </citation>
    <scope>NUCLEOTIDE SEQUENCE</scope>
    <source>
        <strain evidence="1">Bd21</strain>
    </source>
</reference>
<name>A0A0Q3KAW2_BRADI</name>
<evidence type="ECO:0000313" key="1">
    <source>
        <dbReference type="EMBL" id="KQK21548.1"/>
    </source>
</evidence>
<evidence type="ECO:0000313" key="3">
    <source>
        <dbReference type="Proteomes" id="UP000008810"/>
    </source>
</evidence>
<dbReference type="AlphaFoldDB" id="A0A0Q3KAW2"/>
<dbReference type="Proteomes" id="UP000008810">
    <property type="component" value="Chromosome 1"/>
</dbReference>
<gene>
    <name evidence="1" type="ORF">BRADI_1g61465v3</name>
</gene>
<reference evidence="2" key="3">
    <citation type="submission" date="2018-08" db="UniProtKB">
        <authorList>
            <consortium name="EnsemblPlants"/>
        </authorList>
    </citation>
    <scope>IDENTIFICATION</scope>
    <source>
        <strain evidence="2">cv. Bd21</strain>
    </source>
</reference>
<dbReference type="Gramene" id="KQK21548">
    <property type="protein sequence ID" value="KQK21548"/>
    <property type="gene ID" value="BRADI_1g61465v3"/>
</dbReference>
<dbReference type="EnsemblPlants" id="KQK21548">
    <property type="protein sequence ID" value="KQK21548"/>
    <property type="gene ID" value="BRADI_1g61465v3"/>
</dbReference>
<proteinExistence type="predicted"/>
<sequence>MRPAARAARASAQRSMRAARAISNAPVCCQVCRCEQACYGVLRLDFGCCLSCSSKEKKGVAVIDRKLSIVLNWNGSLQRSLPLVGRSLPIQE</sequence>
<evidence type="ECO:0000313" key="2">
    <source>
        <dbReference type="EnsemblPlants" id="KQK21548"/>
    </source>
</evidence>
<protein>
    <submittedName>
        <fullName evidence="1 2">Uncharacterized protein</fullName>
    </submittedName>
</protein>
<dbReference type="InParanoid" id="A0A0Q3KAW2"/>
<reference evidence="1 2" key="1">
    <citation type="journal article" date="2010" name="Nature">
        <title>Genome sequencing and analysis of the model grass Brachypodium distachyon.</title>
        <authorList>
            <consortium name="International Brachypodium Initiative"/>
        </authorList>
    </citation>
    <scope>NUCLEOTIDE SEQUENCE [LARGE SCALE GENOMIC DNA]</scope>
    <source>
        <strain evidence="1 2">Bd21</strain>
    </source>
</reference>
<dbReference type="EMBL" id="CM000880">
    <property type="protein sequence ID" value="KQK21548.1"/>
    <property type="molecule type" value="Genomic_DNA"/>
</dbReference>
<organism evidence="1">
    <name type="scientific">Brachypodium distachyon</name>
    <name type="common">Purple false brome</name>
    <name type="synonym">Trachynia distachya</name>
    <dbReference type="NCBI Taxonomy" id="15368"/>
    <lineage>
        <taxon>Eukaryota</taxon>
        <taxon>Viridiplantae</taxon>
        <taxon>Streptophyta</taxon>
        <taxon>Embryophyta</taxon>
        <taxon>Tracheophyta</taxon>
        <taxon>Spermatophyta</taxon>
        <taxon>Magnoliopsida</taxon>
        <taxon>Liliopsida</taxon>
        <taxon>Poales</taxon>
        <taxon>Poaceae</taxon>
        <taxon>BOP clade</taxon>
        <taxon>Pooideae</taxon>
        <taxon>Stipodae</taxon>
        <taxon>Brachypodieae</taxon>
        <taxon>Brachypodium</taxon>
    </lineage>
</organism>
<keyword evidence="3" id="KW-1185">Reference proteome</keyword>